<dbReference type="PROSITE" id="PS50089">
    <property type="entry name" value="ZF_RING_2"/>
    <property type="match status" value="1"/>
</dbReference>
<keyword evidence="10" id="KW-0862">Zinc</keyword>
<evidence type="ECO:0000256" key="7">
    <source>
        <dbReference type="ARBA" id="ARBA00022771"/>
    </source>
</evidence>
<protein>
    <recommendedName>
        <fullName evidence="3">RING-type E3 ubiquitin transferase</fullName>
        <ecNumber evidence="3">2.3.2.27</ecNumber>
    </recommendedName>
</protein>
<evidence type="ECO:0000256" key="9">
    <source>
        <dbReference type="ARBA" id="ARBA00022787"/>
    </source>
</evidence>
<dbReference type="EMBL" id="JAHFZB010000019">
    <property type="protein sequence ID" value="KAK6478792.1"/>
    <property type="molecule type" value="Genomic_DNA"/>
</dbReference>
<comment type="subcellular location">
    <subcellularLocation>
        <location evidence="2">Mitochondrion outer membrane</location>
        <topology evidence="2">Multi-pass membrane protein</topology>
    </subcellularLocation>
</comment>
<dbReference type="EC" id="2.3.2.27" evidence="3"/>
<keyword evidence="18" id="KW-1185">Reference proteome</keyword>
<keyword evidence="12" id="KW-0496">Mitochondrion</keyword>
<evidence type="ECO:0000256" key="14">
    <source>
        <dbReference type="PROSITE-ProRule" id="PRU00175"/>
    </source>
</evidence>
<accession>A0ABR0Z1S3</accession>
<proteinExistence type="predicted"/>
<evidence type="ECO:0000256" key="12">
    <source>
        <dbReference type="ARBA" id="ARBA00023128"/>
    </source>
</evidence>
<evidence type="ECO:0000256" key="15">
    <source>
        <dbReference type="SAM" id="Phobius"/>
    </source>
</evidence>
<dbReference type="PANTHER" id="PTHR12183:SF6">
    <property type="entry name" value="RING-TYPE E3 UBIQUITIN TRANSFERASE"/>
    <property type="match status" value="1"/>
</dbReference>
<keyword evidence="9" id="KW-1000">Mitochondrion outer membrane</keyword>
<dbReference type="InterPro" id="IPR013083">
    <property type="entry name" value="Znf_RING/FYVE/PHD"/>
</dbReference>
<name>A0ABR0Z1S3_HUSHU</name>
<evidence type="ECO:0000256" key="8">
    <source>
        <dbReference type="ARBA" id="ARBA00022786"/>
    </source>
</evidence>
<evidence type="ECO:0000256" key="4">
    <source>
        <dbReference type="ARBA" id="ARBA00022679"/>
    </source>
</evidence>
<dbReference type="InterPro" id="IPR022170">
    <property type="entry name" value="MUL1-like"/>
</dbReference>
<evidence type="ECO:0000256" key="13">
    <source>
        <dbReference type="ARBA" id="ARBA00023136"/>
    </source>
</evidence>
<evidence type="ECO:0000256" key="3">
    <source>
        <dbReference type="ARBA" id="ARBA00012483"/>
    </source>
</evidence>
<feature type="transmembrane region" description="Helical" evidence="15">
    <location>
        <begin position="266"/>
        <end position="287"/>
    </location>
</feature>
<dbReference type="Gene3D" id="3.30.40.10">
    <property type="entry name" value="Zinc/RING finger domain, C3HC4 (zinc finger)"/>
    <property type="match status" value="1"/>
</dbReference>
<comment type="caution">
    <text evidence="17">The sequence shown here is derived from an EMBL/GenBank/DDBJ whole genome shotgun (WGS) entry which is preliminary data.</text>
</comment>
<evidence type="ECO:0000256" key="2">
    <source>
        <dbReference type="ARBA" id="ARBA00004374"/>
    </source>
</evidence>
<evidence type="ECO:0000256" key="1">
    <source>
        <dbReference type="ARBA" id="ARBA00000900"/>
    </source>
</evidence>
<gene>
    <name evidence="17" type="ORF">HHUSO_G21184</name>
</gene>
<evidence type="ECO:0000259" key="16">
    <source>
        <dbReference type="PROSITE" id="PS50089"/>
    </source>
</evidence>
<reference evidence="17 18" key="1">
    <citation type="submission" date="2021-05" db="EMBL/GenBank/DDBJ databases">
        <authorList>
            <person name="Zahm M."/>
            <person name="Klopp C."/>
            <person name="Cabau C."/>
            <person name="Kuhl H."/>
            <person name="Suciu R."/>
            <person name="Ciorpac M."/>
            <person name="Holostenco D."/>
            <person name="Gessner J."/>
            <person name="Wuertz S."/>
            <person name="Hohne C."/>
            <person name="Stock M."/>
            <person name="Gislard M."/>
            <person name="Lluch J."/>
            <person name="Milhes M."/>
            <person name="Lampietro C."/>
            <person name="Lopez Roques C."/>
            <person name="Donnadieu C."/>
            <person name="Du K."/>
            <person name="Schartl M."/>
            <person name="Guiguen Y."/>
        </authorList>
    </citation>
    <scope>NUCLEOTIDE SEQUENCE [LARGE SCALE GENOMIC DNA]</scope>
    <source>
        <strain evidence="17">Hh-F2</strain>
        <tissue evidence="17">Blood</tissue>
    </source>
</reference>
<dbReference type="SUPFAM" id="SSF57850">
    <property type="entry name" value="RING/U-box"/>
    <property type="match status" value="1"/>
</dbReference>
<keyword evidence="11 15" id="KW-1133">Transmembrane helix</keyword>
<dbReference type="Pfam" id="PF13920">
    <property type="entry name" value="zf-C3HC4_3"/>
    <property type="match status" value="1"/>
</dbReference>
<keyword evidence="8" id="KW-0833">Ubl conjugation pathway</keyword>
<evidence type="ECO:0000313" key="17">
    <source>
        <dbReference type="EMBL" id="KAK6478792.1"/>
    </source>
</evidence>
<keyword evidence="7 14" id="KW-0863">Zinc-finger</keyword>
<keyword evidence="6" id="KW-0479">Metal-binding</keyword>
<evidence type="ECO:0000256" key="6">
    <source>
        <dbReference type="ARBA" id="ARBA00022723"/>
    </source>
</evidence>
<keyword evidence="4" id="KW-0808">Transferase</keyword>
<evidence type="ECO:0000256" key="11">
    <source>
        <dbReference type="ARBA" id="ARBA00022989"/>
    </source>
</evidence>
<organism evidence="17 18">
    <name type="scientific">Huso huso</name>
    <name type="common">Beluga</name>
    <name type="synonym">Acipenser huso</name>
    <dbReference type="NCBI Taxonomy" id="61971"/>
    <lineage>
        <taxon>Eukaryota</taxon>
        <taxon>Metazoa</taxon>
        <taxon>Chordata</taxon>
        <taxon>Craniata</taxon>
        <taxon>Vertebrata</taxon>
        <taxon>Euteleostomi</taxon>
        <taxon>Actinopterygii</taxon>
        <taxon>Chondrostei</taxon>
        <taxon>Acipenseriformes</taxon>
        <taxon>Acipenseridae</taxon>
        <taxon>Huso</taxon>
    </lineage>
</organism>
<feature type="domain" description="RING-type" evidence="16">
    <location>
        <begin position="336"/>
        <end position="373"/>
    </location>
</feature>
<dbReference type="InterPro" id="IPR051652">
    <property type="entry name" value="MDM2_MDM4_MUL1"/>
</dbReference>
<keyword evidence="13 15" id="KW-0472">Membrane</keyword>
<evidence type="ECO:0000256" key="10">
    <source>
        <dbReference type="ARBA" id="ARBA00022833"/>
    </source>
</evidence>
<keyword evidence="5 15" id="KW-0812">Transmembrane</keyword>
<dbReference type="PANTHER" id="PTHR12183">
    <property type="entry name" value="MITOCHONDRIAL UBIQUITIN LIGASE ACTIVATOR OF NFKB 1"/>
    <property type="match status" value="1"/>
</dbReference>
<dbReference type="Proteomes" id="UP001369086">
    <property type="component" value="Unassembled WGS sequence"/>
</dbReference>
<evidence type="ECO:0000256" key="5">
    <source>
        <dbReference type="ARBA" id="ARBA00022692"/>
    </source>
</evidence>
<evidence type="ECO:0000313" key="18">
    <source>
        <dbReference type="Proteomes" id="UP001369086"/>
    </source>
</evidence>
<dbReference type="InterPro" id="IPR001841">
    <property type="entry name" value="Znf_RING"/>
</dbReference>
<feature type="transmembrane region" description="Helical" evidence="15">
    <location>
        <begin position="38"/>
        <end position="57"/>
    </location>
</feature>
<dbReference type="Pfam" id="PF12483">
    <property type="entry name" value="GIDE"/>
    <property type="match status" value="1"/>
</dbReference>
<comment type="catalytic activity">
    <reaction evidence="1">
        <text>S-ubiquitinyl-[E2 ubiquitin-conjugating enzyme]-L-cysteine + [acceptor protein]-L-lysine = [E2 ubiquitin-conjugating enzyme]-L-cysteine + N(6)-ubiquitinyl-[acceptor protein]-L-lysine.</text>
        <dbReference type="EC" id="2.3.2.27"/>
    </reaction>
</comment>
<sequence length="385" mass="42892">MTDSEEAVGKGYCTHREQSDNILSCRFWKMDSIPISSLELTCLGSSVVLSGLFFYIYRRKSKTVGKLKDAPRLPLDKQLVAILNATPGKSLRYVIIEGAVQPLGEPLRSQYQENCFGVIQKLILKEHKLVWNNIAHSWMDSEKTLHQQVYTVPFDLVTAHAGGSVRVLSPLEASSLHLEVVHEKFHQAMHGFSEIIGHYLSGEKPKGVLETEEMVKVGAVLTGVGELILDTDGVVKLRPPSDGSEYFLSPLDFESLLGEQEGHARVWRVLAALCGLAGATLLLVVAWRHYKRLQEKREREQRRREFERMSLGGLGVRQSAGEEEEEGDGEITENACVICLSRPRGCVLLNCGHVCCCFRCYQALPSPNCPICRSAVSRVVPLYQA</sequence>